<keyword evidence="1" id="KW-0812">Transmembrane</keyword>
<organism evidence="2 3">
    <name type="scientific">Trametes pubescens</name>
    <name type="common">White-rot fungus</name>
    <dbReference type="NCBI Taxonomy" id="154538"/>
    <lineage>
        <taxon>Eukaryota</taxon>
        <taxon>Fungi</taxon>
        <taxon>Dikarya</taxon>
        <taxon>Basidiomycota</taxon>
        <taxon>Agaricomycotina</taxon>
        <taxon>Agaricomycetes</taxon>
        <taxon>Polyporales</taxon>
        <taxon>Polyporaceae</taxon>
        <taxon>Trametes</taxon>
    </lineage>
</organism>
<reference evidence="2 3" key="1">
    <citation type="submission" date="2016-10" db="EMBL/GenBank/DDBJ databases">
        <title>Genome sequence of the basidiomycete white-rot fungus Trametes pubescens.</title>
        <authorList>
            <person name="Makela M.R."/>
            <person name="Granchi Z."/>
            <person name="Peng M."/>
            <person name="De Vries R.P."/>
            <person name="Grigoriev I."/>
            <person name="Riley R."/>
            <person name="Hilden K."/>
        </authorList>
    </citation>
    <scope>NUCLEOTIDE SEQUENCE [LARGE SCALE GENOMIC DNA]</scope>
    <source>
        <strain evidence="2 3">FBCC735</strain>
    </source>
</reference>
<keyword evidence="3" id="KW-1185">Reference proteome</keyword>
<feature type="transmembrane region" description="Helical" evidence="1">
    <location>
        <begin position="41"/>
        <end position="67"/>
    </location>
</feature>
<keyword evidence="1" id="KW-0472">Membrane</keyword>
<protein>
    <submittedName>
        <fullName evidence="2">Uncharacterized protein</fullName>
    </submittedName>
</protein>
<evidence type="ECO:0000313" key="2">
    <source>
        <dbReference type="EMBL" id="OJT08039.1"/>
    </source>
</evidence>
<accession>A0A1M2VKA8</accession>
<comment type="caution">
    <text evidence="2">The sequence shown here is derived from an EMBL/GenBank/DDBJ whole genome shotgun (WGS) entry which is preliminary data.</text>
</comment>
<evidence type="ECO:0000256" key="1">
    <source>
        <dbReference type="SAM" id="Phobius"/>
    </source>
</evidence>
<dbReference type="Proteomes" id="UP000184267">
    <property type="component" value="Unassembled WGS sequence"/>
</dbReference>
<name>A0A1M2VKA8_TRAPU</name>
<evidence type="ECO:0000313" key="3">
    <source>
        <dbReference type="Proteomes" id="UP000184267"/>
    </source>
</evidence>
<dbReference type="AlphaFoldDB" id="A0A1M2VKA8"/>
<dbReference type="OMA" id="MYARETA"/>
<proteinExistence type="predicted"/>
<sequence length="384" mass="41971">MASRARWLEAWPHVASSESSLSVSPILLSIHPRFEGSNMRFVWVAAAVLLSTFAVPLATPFVPYMLFHMYARETAAQIPKDHANASSRSILAAAQSVLCMVSYLSVVPLLCGGPPDIQADKTEVDFSEFSTAVRVFLEQLVLQAPRSEAFARIVSLERAADAALDVDASLMLAQEGSRYITGIGDVLALSQIRRISRELSASLPRIIAHLELTVARTLFMQGTAVAGLSLLNDIDLFRTYVSGANPPRFHHIVIHMTGALQNSTRFTAEAVQDSLVLSTALSAALAQFRAHRNNIHDCRVGSSALCESLTPLLRGDAILSSVVGDLETLAQVLDEGFVLPLPHANSHPAQVVQFVVEAHQHVLRKQLLLMWWIRQAMENERVQG</sequence>
<keyword evidence="1" id="KW-1133">Transmembrane helix</keyword>
<dbReference type="EMBL" id="MNAD01001089">
    <property type="protein sequence ID" value="OJT08039.1"/>
    <property type="molecule type" value="Genomic_DNA"/>
</dbReference>
<gene>
    <name evidence="2" type="ORF">TRAPUB_1065</name>
</gene>